<proteinExistence type="predicted"/>
<organism evidence="1">
    <name type="scientific">freshwater metagenome</name>
    <dbReference type="NCBI Taxonomy" id="449393"/>
    <lineage>
        <taxon>unclassified sequences</taxon>
        <taxon>metagenomes</taxon>
        <taxon>ecological metagenomes</taxon>
    </lineage>
</organism>
<dbReference type="Gene3D" id="3.40.1740.10">
    <property type="entry name" value="VC0467-like"/>
    <property type="match status" value="1"/>
</dbReference>
<dbReference type="PANTHER" id="PTHR30327">
    <property type="entry name" value="UNCHARACTERIZED PROTEIN YQGE"/>
    <property type="match status" value="1"/>
</dbReference>
<reference evidence="1" key="1">
    <citation type="submission" date="2020-05" db="EMBL/GenBank/DDBJ databases">
        <authorList>
            <person name="Chiriac C."/>
            <person name="Salcher M."/>
            <person name="Ghai R."/>
            <person name="Kavagutti S V."/>
        </authorList>
    </citation>
    <scope>NUCLEOTIDE SEQUENCE</scope>
</reference>
<protein>
    <submittedName>
        <fullName evidence="1">Unannotated protein</fullName>
    </submittedName>
</protein>
<name>A0A6J6CI74_9ZZZZ</name>
<dbReference type="EMBL" id="CAEZSP010000090">
    <property type="protein sequence ID" value="CAB4550984.1"/>
    <property type="molecule type" value="Genomic_DNA"/>
</dbReference>
<dbReference type="PANTHER" id="PTHR30327:SF1">
    <property type="entry name" value="UPF0301 PROTEIN YQGE"/>
    <property type="match status" value="1"/>
</dbReference>
<dbReference type="GO" id="GO:0005829">
    <property type="term" value="C:cytosol"/>
    <property type="evidence" value="ECO:0007669"/>
    <property type="project" value="TreeGrafter"/>
</dbReference>
<dbReference type="Pfam" id="PF02622">
    <property type="entry name" value="DUF179"/>
    <property type="match status" value="1"/>
</dbReference>
<dbReference type="InterPro" id="IPR003774">
    <property type="entry name" value="AlgH-like"/>
</dbReference>
<sequence length="142" mass="15554">MRDLKAGISIKSTASLNGSFFEDTTILIVEHNEAGSTGFVTNKPYGKSLHDLIEFKHSKPFPLMDGGPVDRANLFVLHKRPDLIDGGKQLTNGLYLGGNMEQVVKAINAGANDQEIQLFIGYCGWDKGELEAELEEGSWSLK</sequence>
<dbReference type="AlphaFoldDB" id="A0A6J6CI74"/>
<dbReference type="SUPFAM" id="SSF143456">
    <property type="entry name" value="VC0467-like"/>
    <property type="match status" value="1"/>
</dbReference>
<evidence type="ECO:0000313" key="1">
    <source>
        <dbReference type="EMBL" id="CAB4550984.1"/>
    </source>
</evidence>
<gene>
    <name evidence="1" type="ORF">UFOPK1440_01140</name>
</gene>
<accession>A0A6J6CI74</accession>